<dbReference type="InterPro" id="IPR052169">
    <property type="entry name" value="CW_Biosynth-Accessory"/>
</dbReference>
<dbReference type="Pfam" id="PF01875">
    <property type="entry name" value="Memo"/>
    <property type="match status" value="1"/>
</dbReference>
<dbReference type="InterPro" id="IPR029052">
    <property type="entry name" value="Metallo-depent_PP-like"/>
</dbReference>
<protein>
    <submittedName>
        <fullName evidence="3">AmmeMemoRadiSam system protein B</fullName>
    </submittedName>
</protein>
<dbReference type="SUPFAM" id="SSF56300">
    <property type="entry name" value="Metallo-dependent phosphatases"/>
    <property type="match status" value="1"/>
</dbReference>
<reference evidence="4" key="1">
    <citation type="submission" date="2017-09" db="EMBL/GenBank/DDBJ databases">
        <title>Depth-based differentiation of microbial function through sediment-hosted aquifers and enrichment of novel symbionts in the deep terrestrial subsurface.</title>
        <authorList>
            <person name="Probst A.J."/>
            <person name="Ladd B."/>
            <person name="Jarett J.K."/>
            <person name="Geller-Mcgrath D.E."/>
            <person name="Sieber C.M.K."/>
            <person name="Emerson J.B."/>
            <person name="Anantharaman K."/>
            <person name="Thomas B.C."/>
            <person name="Malmstrom R."/>
            <person name="Stieglmeier M."/>
            <person name="Klingl A."/>
            <person name="Woyke T."/>
            <person name="Ryan C.M."/>
            <person name="Banfield J.F."/>
        </authorList>
    </citation>
    <scope>NUCLEOTIDE SEQUENCE [LARGE SCALE GENOMIC DNA]</scope>
</reference>
<dbReference type="InterPro" id="IPR019079">
    <property type="entry name" value="Capsule_synth_CapA"/>
</dbReference>
<proteinExistence type="inferred from homology"/>
<dbReference type="EMBL" id="PEYW01000006">
    <property type="protein sequence ID" value="PIS21111.1"/>
    <property type="molecule type" value="Genomic_DNA"/>
</dbReference>
<comment type="similarity">
    <text evidence="1">Belongs to the CapA family.</text>
</comment>
<name>A0A2H0X8E3_UNCKA</name>
<evidence type="ECO:0000256" key="1">
    <source>
        <dbReference type="ARBA" id="ARBA00005662"/>
    </source>
</evidence>
<dbReference type="Proteomes" id="UP000231414">
    <property type="component" value="Unassembled WGS sequence"/>
</dbReference>
<comment type="caution">
    <text evidence="3">The sequence shown here is derived from an EMBL/GenBank/DDBJ whole genome shotgun (WGS) entry which is preliminary data.</text>
</comment>
<sequence length="585" mass="65305">MNKRVFIILAVVILVAIATSVGVSLYGKKLPPKNYIIPSLRGFSTASGVVPHHLVAKEIIENFFQYILLKEEPRDIILLGPDHFNTASIVGKIFTSVDAGTKEFHDLAVNNFLLQKLDGSDLAFDNSAVNLDHGITTLLPYIKKYFPKSRVLPIVISSTASKEDVEKLINTINNYAGPQTIVVASVDFSHYLPPKAADFHDVKSIATLIDFKENDFKDLEVDSWQALYGARFFAKLKGKEFPNNIRHGKSSDFLKFDDSVDTEGVTSYFSVVFEGKNSQETVQKGKAILLVGDIMLDRGVESLIVKNSVIYPFQKIGQFLRGVDIVIGNLEGPIVKEPQNFPADSLTFNFLPRSADGLSWANFNLLSLANNHTINGGETGLEETRYFLKEKSIDFVGDPLKCTEKYSFKKDGVTVLAFNKTFPSSCSDEELIDTIKLFKPSNPESFLIIIMHWGEEYQKINSVSQRELAHKIIEAGADTVVGHHPHVVQNIELYKNKPIFYSLGNFVFDQYFSKDVQEGLGVGIEVYGSKIRYRLFPLQSRLSQPSLMAQNDANKFLEDLAARSSSAILDKVKNGILEIDRLAKL</sequence>
<gene>
    <name evidence="3" type="primary">amrB</name>
    <name evidence="3" type="ORF">COT52_00585</name>
</gene>
<dbReference type="Gene3D" id="3.40.830.10">
    <property type="entry name" value="LigB-like"/>
    <property type="match status" value="1"/>
</dbReference>
<accession>A0A2H0X8E3</accession>
<evidence type="ECO:0000259" key="2">
    <source>
        <dbReference type="SMART" id="SM00854"/>
    </source>
</evidence>
<dbReference type="PANTHER" id="PTHR33393">
    <property type="entry name" value="POLYGLUTAMINE SYNTHESIS ACCESSORY PROTEIN RV0574C-RELATED"/>
    <property type="match status" value="1"/>
</dbReference>
<dbReference type="NCBIfam" id="TIGR04336">
    <property type="entry name" value="AmmeMemoSam_B"/>
    <property type="match status" value="1"/>
</dbReference>
<feature type="domain" description="Capsule synthesis protein CapA" evidence="2">
    <location>
        <begin position="287"/>
        <end position="510"/>
    </location>
</feature>
<dbReference type="CDD" id="cd07381">
    <property type="entry name" value="MPP_CapA"/>
    <property type="match status" value="1"/>
</dbReference>
<dbReference type="AlphaFoldDB" id="A0A2H0X8E3"/>
<dbReference type="SMART" id="SM00854">
    <property type="entry name" value="PGA_cap"/>
    <property type="match status" value="1"/>
</dbReference>
<dbReference type="PANTHER" id="PTHR33393:SF11">
    <property type="entry name" value="POLYGLUTAMINE SYNTHESIS ACCESSORY PROTEIN RV0574C-RELATED"/>
    <property type="match status" value="1"/>
</dbReference>
<organism evidence="3 4">
    <name type="scientific">candidate division WWE3 bacterium CG08_land_8_20_14_0_20_43_13</name>
    <dbReference type="NCBI Taxonomy" id="1975087"/>
    <lineage>
        <taxon>Bacteria</taxon>
        <taxon>Katanobacteria</taxon>
    </lineage>
</organism>
<dbReference type="Pfam" id="PF09587">
    <property type="entry name" value="PGA_cap"/>
    <property type="match status" value="1"/>
</dbReference>
<dbReference type="InterPro" id="IPR002737">
    <property type="entry name" value="MEMO1_fam"/>
</dbReference>
<evidence type="ECO:0000313" key="4">
    <source>
        <dbReference type="Proteomes" id="UP000231414"/>
    </source>
</evidence>
<evidence type="ECO:0000313" key="3">
    <source>
        <dbReference type="EMBL" id="PIS21111.1"/>
    </source>
</evidence>